<accession>A0AAE3GTY1</accession>
<evidence type="ECO:0000313" key="1">
    <source>
        <dbReference type="EMBL" id="MCP2728482.1"/>
    </source>
</evidence>
<proteinExistence type="predicted"/>
<protein>
    <recommendedName>
        <fullName evidence="3">Phosphodiester glycosidase domain-containing protein</fullName>
    </recommendedName>
</protein>
<sequence length="292" mass="32526">MTPTQPIPSSYQPIDAINGAGLYKQIIGDGNEAYLQVIDLGKIQIDQLVGEVTSRGIDEGKYYQGEGKYDSPFFKMKLFSEVSDEYQKLDADSVFTIINCSFFEQYQSSSQLSFPIKLNGTVITGGSSPYGPIAQPKDKFYRNIHLKALVWDDNSAYITDYNPATGAPLSDRSVKNAIVSYQYSDHPAKVFGGNQKNRYHLISTLDKDGINGDELLLIMTVNKATIDEAADLLRKLSVRGDIITIDGGISTYLFNGRVGNITLPQSVNLKDNPEFRSLPHYLGFRYRSKKNM</sequence>
<name>A0AAE3GTY1_9CYAN</name>
<dbReference type="AlphaFoldDB" id="A0AAE3GTY1"/>
<gene>
    <name evidence="1" type="ORF">NJ959_08335</name>
</gene>
<keyword evidence="2" id="KW-1185">Reference proteome</keyword>
<dbReference type="EMBL" id="JAMZMM010000057">
    <property type="protein sequence ID" value="MCP2728482.1"/>
    <property type="molecule type" value="Genomic_DNA"/>
</dbReference>
<reference evidence="1" key="1">
    <citation type="submission" date="2022-06" db="EMBL/GenBank/DDBJ databases">
        <title>New cyanobacteria of genus Symplocastrum in benthos of Lake Baikal.</title>
        <authorList>
            <person name="Sorokovikova E."/>
            <person name="Tikhonova I."/>
            <person name="Krasnopeev A."/>
            <person name="Evseev P."/>
            <person name="Gladkikh A."/>
            <person name="Belykh O."/>
        </authorList>
    </citation>
    <scope>NUCLEOTIDE SEQUENCE</scope>
    <source>
        <strain evidence="1">BBK-W-15</strain>
    </source>
</reference>
<organism evidence="1 2">
    <name type="scientific">Limnofasciculus baicalensis BBK-W-15</name>
    <dbReference type="NCBI Taxonomy" id="2699891"/>
    <lineage>
        <taxon>Bacteria</taxon>
        <taxon>Bacillati</taxon>
        <taxon>Cyanobacteriota</taxon>
        <taxon>Cyanophyceae</taxon>
        <taxon>Coleofasciculales</taxon>
        <taxon>Coleofasciculaceae</taxon>
        <taxon>Limnofasciculus</taxon>
        <taxon>Limnofasciculus baicalensis</taxon>
    </lineage>
</organism>
<evidence type="ECO:0008006" key="3">
    <source>
        <dbReference type="Google" id="ProtNLM"/>
    </source>
</evidence>
<evidence type="ECO:0000313" key="2">
    <source>
        <dbReference type="Proteomes" id="UP001204953"/>
    </source>
</evidence>
<dbReference type="Proteomes" id="UP001204953">
    <property type="component" value="Unassembled WGS sequence"/>
</dbReference>
<comment type="caution">
    <text evidence="1">The sequence shown here is derived from an EMBL/GenBank/DDBJ whole genome shotgun (WGS) entry which is preliminary data.</text>
</comment>